<comment type="caution">
    <text evidence="1">The sequence shown here is derived from an EMBL/GenBank/DDBJ whole genome shotgun (WGS) entry which is preliminary data.</text>
</comment>
<reference evidence="1 2" key="1">
    <citation type="journal article" date="2010" name="J. Bacteriol.">
        <title>Genome sequence of the oligotrophic marine Gammaproteobacterium HTCC2143, isolated from the Oregon Coast.</title>
        <authorList>
            <person name="Oh H.M."/>
            <person name="Kang I."/>
            <person name="Ferriera S."/>
            <person name="Giovannoni S.J."/>
            <person name="Cho J.C."/>
        </authorList>
    </citation>
    <scope>NUCLEOTIDE SEQUENCE [LARGE SCALE GENOMIC DNA]</scope>
    <source>
        <strain evidence="1 2">HTCC2143</strain>
    </source>
</reference>
<gene>
    <name evidence="1" type="ORF">GP2143_09610</name>
</gene>
<dbReference type="AlphaFoldDB" id="A0YFN8"/>
<dbReference type="eggNOG" id="COG2165">
    <property type="taxonomic scope" value="Bacteria"/>
</dbReference>
<evidence type="ECO:0000313" key="2">
    <source>
        <dbReference type="Proteomes" id="UP000004931"/>
    </source>
</evidence>
<evidence type="ECO:0000313" key="1">
    <source>
        <dbReference type="EMBL" id="EAW30452.1"/>
    </source>
</evidence>
<organism evidence="1 2">
    <name type="scientific">marine gamma proteobacterium HTCC2143</name>
    <dbReference type="NCBI Taxonomy" id="247633"/>
    <lineage>
        <taxon>Bacteria</taxon>
        <taxon>Pseudomonadati</taxon>
        <taxon>Pseudomonadota</taxon>
        <taxon>Gammaproteobacteria</taxon>
        <taxon>Cellvibrionales</taxon>
        <taxon>Spongiibacteraceae</taxon>
        <taxon>BD1-7 clade</taxon>
    </lineage>
</organism>
<keyword evidence="2" id="KW-1185">Reference proteome</keyword>
<dbReference type="STRING" id="247633.GP2143_09610"/>
<accession>A0YFN8</accession>
<sequence length="100" mass="10448">MVNYKAVIENKTDCSTDPTIEMQGDTITLRCGYPCPHPNGIGNAVETGDAFSWVGGNCGGVMGHVEVQAKDAPTPSACKIRYTASNGSRPPIISLTDSGC</sequence>
<proteinExistence type="predicted"/>
<protein>
    <submittedName>
        <fullName evidence="1">Uncharacterized protein</fullName>
    </submittedName>
</protein>
<name>A0YFN8_9GAMM</name>
<dbReference type="Proteomes" id="UP000004931">
    <property type="component" value="Unassembled WGS sequence"/>
</dbReference>
<dbReference type="EMBL" id="AAVT01000008">
    <property type="protein sequence ID" value="EAW30452.1"/>
    <property type="molecule type" value="Genomic_DNA"/>
</dbReference>